<dbReference type="Pfam" id="PF00240">
    <property type="entry name" value="ubiquitin"/>
    <property type="match status" value="1"/>
</dbReference>
<reference evidence="3" key="3">
    <citation type="submission" date="2018-08" db="UniProtKB">
        <authorList>
            <consortium name="EnsemblPlants"/>
        </authorList>
    </citation>
    <scope>IDENTIFICATION</scope>
    <source>
        <strain evidence="3">cv. Bd21</strain>
    </source>
</reference>
<evidence type="ECO:0000259" key="1">
    <source>
        <dbReference type="PROSITE" id="PS50053"/>
    </source>
</evidence>
<organism evidence="2">
    <name type="scientific">Brachypodium distachyon</name>
    <name type="common">Purple false brome</name>
    <name type="synonym">Trachynia distachya</name>
    <dbReference type="NCBI Taxonomy" id="15368"/>
    <lineage>
        <taxon>Eukaryota</taxon>
        <taxon>Viridiplantae</taxon>
        <taxon>Streptophyta</taxon>
        <taxon>Embryophyta</taxon>
        <taxon>Tracheophyta</taxon>
        <taxon>Spermatophyta</taxon>
        <taxon>Magnoliopsida</taxon>
        <taxon>Liliopsida</taxon>
        <taxon>Poales</taxon>
        <taxon>Poaceae</taxon>
        <taxon>BOP clade</taxon>
        <taxon>Pooideae</taxon>
        <taxon>Stipodae</taxon>
        <taxon>Brachypodieae</taxon>
        <taxon>Brachypodium</taxon>
    </lineage>
</organism>
<dbReference type="InterPro" id="IPR007750">
    <property type="entry name" value="DUF674"/>
</dbReference>
<dbReference type="Gene3D" id="3.10.20.90">
    <property type="entry name" value="Phosphatidylinositol 3-kinase Catalytic Subunit, Chain A, domain 1"/>
    <property type="match status" value="1"/>
</dbReference>
<dbReference type="PANTHER" id="PTHR33103">
    <property type="entry name" value="OS01G0153900 PROTEIN"/>
    <property type="match status" value="1"/>
</dbReference>
<dbReference type="AlphaFoldDB" id="A0A0Q3KI75"/>
<name>A0A0Q3KI75_BRADI</name>
<sequence>MGTIKITLAVDRSRNRVLFADAGSDFVEILLSFLKLPLSAVQSIAGLTSCGCLTKLRDSVNHLTDSELLKVGLCHGMLLAPTHADEFNEIWNTETCLRGKERFIISDGWMIKPASTSSMLSLPQMFGSDGVGHGFEEVTVCVGSVEVFPLLKASLSSDTIFTDVFISKGTDDQASRLTVKPTINQKILHHSMGCMIKNTGASPCRLGRSFSNLYRSAIDLGGAGFLTRCLPKLFDSLSHIICQAVDCPCTKDRMLTCYCCHPELVEDQKYVVANDLLIHQASGLSVMKHWFMRDKAKVLEMDIAIGKQETAALLQAVLTSSSTALTDVFLGRLEEQSAWQKMQIFAKLPRGGKIITVEVARLDTIATVKSRIRDKVPVPAGCRHELVYGSRYLKDSCTVGEYNIVKECTIICEFYKK</sequence>
<gene>
    <name evidence="3" type="primary">LOC100843327</name>
    <name evidence="2" type="ORF">BRADI_1g77187v3</name>
</gene>
<evidence type="ECO:0000313" key="4">
    <source>
        <dbReference type="Proteomes" id="UP000008810"/>
    </source>
</evidence>
<dbReference type="PROSITE" id="PS50053">
    <property type="entry name" value="UBIQUITIN_2"/>
    <property type="match status" value="1"/>
</dbReference>
<evidence type="ECO:0000313" key="3">
    <source>
        <dbReference type="EnsemblPlants" id="KQK23940"/>
    </source>
</evidence>
<dbReference type="CDD" id="cd17039">
    <property type="entry name" value="Ubl_ubiquitin_like"/>
    <property type="match status" value="1"/>
</dbReference>
<dbReference type="FunFam" id="3.10.20.90:FF:000444">
    <property type="entry name" value="Protein CBG19533"/>
    <property type="match status" value="1"/>
</dbReference>
<keyword evidence="4" id="KW-1185">Reference proteome</keyword>
<proteinExistence type="predicted"/>
<evidence type="ECO:0000313" key="2">
    <source>
        <dbReference type="EMBL" id="KQK23940.1"/>
    </source>
</evidence>
<dbReference type="SUPFAM" id="SSF54236">
    <property type="entry name" value="Ubiquitin-like"/>
    <property type="match status" value="1"/>
</dbReference>
<protein>
    <recommendedName>
        <fullName evidence="1">Ubiquitin-like domain-containing protein</fullName>
    </recommendedName>
</protein>
<dbReference type="PANTHER" id="PTHR33103:SF120">
    <property type="entry name" value="UBIQUITIN-LIKE DOMAIN-CONTAINING PROTEIN"/>
    <property type="match status" value="1"/>
</dbReference>
<dbReference type="SMART" id="SM00213">
    <property type="entry name" value="UBQ"/>
    <property type="match status" value="1"/>
</dbReference>
<dbReference type="OrthoDB" id="681684at2759"/>
<dbReference type="ExpressionAtlas" id="A0A0Q3KI75">
    <property type="expression patterns" value="baseline"/>
</dbReference>
<dbReference type="InterPro" id="IPR029071">
    <property type="entry name" value="Ubiquitin-like_domsf"/>
</dbReference>
<dbReference type="Pfam" id="PF05056">
    <property type="entry name" value="DUF674"/>
    <property type="match status" value="3"/>
</dbReference>
<dbReference type="InterPro" id="IPR000626">
    <property type="entry name" value="Ubiquitin-like_dom"/>
</dbReference>
<dbReference type="EnsemblPlants" id="KQK23940">
    <property type="protein sequence ID" value="KQK23940"/>
    <property type="gene ID" value="BRADI_1g77187v3"/>
</dbReference>
<feature type="domain" description="Ubiquitin-like" evidence="1">
    <location>
        <begin position="342"/>
        <end position="410"/>
    </location>
</feature>
<reference evidence="2 3" key="1">
    <citation type="journal article" date="2010" name="Nature">
        <title>Genome sequencing and analysis of the model grass Brachypodium distachyon.</title>
        <authorList>
            <consortium name="International Brachypodium Initiative"/>
        </authorList>
    </citation>
    <scope>NUCLEOTIDE SEQUENCE [LARGE SCALE GENOMIC DNA]</scope>
    <source>
        <strain evidence="2">Bd21</strain>
        <strain evidence="3">cv. Bd21</strain>
    </source>
</reference>
<accession>A0A0Q3KI75</accession>
<dbReference type="Gramene" id="KQK23940">
    <property type="protein sequence ID" value="KQK23940"/>
    <property type="gene ID" value="BRADI_1g77187v3"/>
</dbReference>
<dbReference type="Proteomes" id="UP000008810">
    <property type="component" value="Chromosome 1"/>
</dbReference>
<reference evidence="2" key="2">
    <citation type="submission" date="2017-06" db="EMBL/GenBank/DDBJ databases">
        <title>WGS assembly of Brachypodium distachyon.</title>
        <authorList>
            <consortium name="The International Brachypodium Initiative"/>
            <person name="Lucas S."/>
            <person name="Harmon-Smith M."/>
            <person name="Lail K."/>
            <person name="Tice H."/>
            <person name="Grimwood J."/>
            <person name="Bruce D."/>
            <person name="Barry K."/>
            <person name="Shu S."/>
            <person name="Lindquist E."/>
            <person name="Wang M."/>
            <person name="Pitluck S."/>
            <person name="Vogel J.P."/>
            <person name="Garvin D.F."/>
            <person name="Mockler T.C."/>
            <person name="Schmutz J."/>
            <person name="Rokhsar D."/>
            <person name="Bevan M.W."/>
        </authorList>
    </citation>
    <scope>NUCLEOTIDE SEQUENCE</scope>
    <source>
        <strain evidence="2">Bd21</strain>
    </source>
</reference>
<dbReference type="EMBL" id="CM000880">
    <property type="protein sequence ID" value="KQK23940.1"/>
    <property type="molecule type" value="Genomic_DNA"/>
</dbReference>